<sequence>MADQSFKKICVVKFRPETESTVFTYVPRTWITTRSGQNVTVALPNGEEDILESTVTILNLLPSYDWKQYKGTIIYETDSIEEALQVIDLKNNVVEEANRMMSSCTGVITSIIKDISTNLQIFNEHGLPTSSGTVNKVNPITMLEIVQPIIAELHLSIDNIIRINVDPVMNEKLKNTNRAEAENILRLRTFSNEYVKFFRYVVDQHINGFTARMKSPLMLTDEVMMQNVKIFNEVMSTLIITLSVMNGNIN</sequence>
<gene>
    <name evidence="1" type="ORF">GFP_L3_0020</name>
</gene>
<protein>
    <submittedName>
        <fullName evidence="1">Uncharacterized protein</fullName>
    </submittedName>
</protein>
<dbReference type="EMBL" id="EF710645">
    <property type="protein sequence ID" value="ACE75141.1"/>
    <property type="molecule type" value="Genomic_DNA"/>
</dbReference>
<dbReference type="AlphaFoldDB" id="B7S8B6"/>
<proteinExistence type="predicted"/>
<reference evidence="1" key="1">
    <citation type="submission" date="2007-06" db="EMBL/GenBank/DDBJ databases">
        <title>Bracovirus Evolution: Comparative Genomics of Multiple Viral and Proviral Genomes.</title>
        <authorList>
            <person name="Desjardins C.A."/>
            <person name="Gundersen-Rindal D.E."/>
            <person name="Hostetler J.B."/>
            <person name="Tallon L.J."/>
            <person name="Utterback T.R."/>
            <person name="Fuester R.W."/>
            <person name="Schatz M.C."/>
            <person name="Pedroni M.J."/>
            <person name="Fadrosh D.W."/>
            <person name="Haas B.J."/>
            <person name="Toms B.S."/>
            <person name="Chen D."/>
            <person name="Nene V."/>
        </authorList>
    </citation>
    <scope>NUCLEOTIDE SEQUENCE</scope>
</reference>
<name>B7S8B6_9HYME</name>
<organism evidence="1">
    <name type="scientific">Glyptapanteles flavicoxis</name>
    <dbReference type="NCBI Taxonomy" id="463051"/>
    <lineage>
        <taxon>Eukaryota</taxon>
        <taxon>Metazoa</taxon>
        <taxon>Ecdysozoa</taxon>
        <taxon>Arthropoda</taxon>
        <taxon>Hexapoda</taxon>
        <taxon>Insecta</taxon>
        <taxon>Pterygota</taxon>
        <taxon>Neoptera</taxon>
        <taxon>Endopterygota</taxon>
        <taxon>Hymenoptera</taxon>
        <taxon>Apocrita</taxon>
        <taxon>Ichneumonoidea</taxon>
        <taxon>Braconidae</taxon>
        <taxon>Microgastrinae</taxon>
        <taxon>Glyptapanteles</taxon>
    </lineage>
</organism>
<evidence type="ECO:0000313" key="1">
    <source>
        <dbReference type="EMBL" id="ACE75141.1"/>
    </source>
</evidence>
<accession>B7S8B6</accession>